<dbReference type="EMBL" id="MFUQ01000005">
    <property type="protein sequence ID" value="OGI83994.1"/>
    <property type="molecule type" value="Genomic_DNA"/>
</dbReference>
<sequence length="152" mass="18536">MKLFEHHQQSKFGTRFSKFRGSLHLIAQRTYPFMELNEKGEKLYLDQAYIYRYKKCEATLGKMPNMKCHRIFLWEQFLHLWGAILFWALAVIIDLFVRTPWNLILPLLVILYFAFQEFYIDHIKYHQRLLRSLIDWIIWGIPLIIYILIVLL</sequence>
<feature type="transmembrane region" description="Helical" evidence="1">
    <location>
        <begin position="103"/>
        <end position="120"/>
    </location>
</feature>
<name>A0A1F6WQ96_9BACT</name>
<dbReference type="Proteomes" id="UP000179448">
    <property type="component" value="Unassembled WGS sequence"/>
</dbReference>
<keyword evidence="1" id="KW-1133">Transmembrane helix</keyword>
<dbReference type="AlphaFoldDB" id="A0A1F6WQ96"/>
<gene>
    <name evidence="2" type="ORF">A2997_00920</name>
</gene>
<evidence type="ECO:0000256" key="1">
    <source>
        <dbReference type="SAM" id="Phobius"/>
    </source>
</evidence>
<proteinExistence type="predicted"/>
<feature type="transmembrane region" description="Helical" evidence="1">
    <location>
        <begin position="132"/>
        <end position="151"/>
    </location>
</feature>
<organism evidence="2 3">
    <name type="scientific">Candidatus Nomurabacteria bacterium RIFCSPLOWO2_01_FULL_36_10b</name>
    <dbReference type="NCBI Taxonomy" id="1801766"/>
    <lineage>
        <taxon>Bacteria</taxon>
        <taxon>Candidatus Nomuraibacteriota</taxon>
    </lineage>
</organism>
<reference evidence="2 3" key="1">
    <citation type="journal article" date="2016" name="Nat. Commun.">
        <title>Thousands of microbial genomes shed light on interconnected biogeochemical processes in an aquifer system.</title>
        <authorList>
            <person name="Anantharaman K."/>
            <person name="Brown C.T."/>
            <person name="Hug L.A."/>
            <person name="Sharon I."/>
            <person name="Castelle C.J."/>
            <person name="Probst A.J."/>
            <person name="Thomas B.C."/>
            <person name="Singh A."/>
            <person name="Wilkins M.J."/>
            <person name="Karaoz U."/>
            <person name="Brodie E.L."/>
            <person name="Williams K.H."/>
            <person name="Hubbard S.S."/>
            <person name="Banfield J.F."/>
        </authorList>
    </citation>
    <scope>NUCLEOTIDE SEQUENCE [LARGE SCALE GENOMIC DNA]</scope>
</reference>
<evidence type="ECO:0000313" key="3">
    <source>
        <dbReference type="Proteomes" id="UP000179448"/>
    </source>
</evidence>
<evidence type="ECO:0000313" key="2">
    <source>
        <dbReference type="EMBL" id="OGI83994.1"/>
    </source>
</evidence>
<keyword evidence="1" id="KW-0472">Membrane</keyword>
<comment type="caution">
    <text evidence="2">The sequence shown here is derived from an EMBL/GenBank/DDBJ whole genome shotgun (WGS) entry which is preliminary data.</text>
</comment>
<feature type="transmembrane region" description="Helical" evidence="1">
    <location>
        <begin position="77"/>
        <end position="97"/>
    </location>
</feature>
<keyword evidence="1" id="KW-0812">Transmembrane</keyword>
<accession>A0A1F6WQ96</accession>
<protein>
    <submittedName>
        <fullName evidence="2">Uncharacterized protein</fullName>
    </submittedName>
</protein>